<sequence length="59" mass="6612">MYAFPFPPSVVVFILAAASFPLWTLPTSLPTFQSFPIDLPSWVFSTASVRSSPIRYDMI</sequence>
<keyword evidence="1" id="KW-1133">Transmembrane helix</keyword>
<gene>
    <name evidence="2" type="ORF">CPB84DRAFT_237502</name>
</gene>
<dbReference type="EMBL" id="JADNYJ010000129">
    <property type="protein sequence ID" value="KAF8881708.1"/>
    <property type="molecule type" value="Genomic_DNA"/>
</dbReference>
<protein>
    <submittedName>
        <fullName evidence="2">Uncharacterized protein</fullName>
    </submittedName>
</protein>
<organism evidence="2 3">
    <name type="scientific">Gymnopilus junonius</name>
    <name type="common">Spectacular rustgill mushroom</name>
    <name type="synonym">Gymnopilus spectabilis subsp. junonius</name>
    <dbReference type="NCBI Taxonomy" id="109634"/>
    <lineage>
        <taxon>Eukaryota</taxon>
        <taxon>Fungi</taxon>
        <taxon>Dikarya</taxon>
        <taxon>Basidiomycota</taxon>
        <taxon>Agaricomycotina</taxon>
        <taxon>Agaricomycetes</taxon>
        <taxon>Agaricomycetidae</taxon>
        <taxon>Agaricales</taxon>
        <taxon>Agaricineae</taxon>
        <taxon>Hymenogastraceae</taxon>
        <taxon>Gymnopilus</taxon>
    </lineage>
</organism>
<evidence type="ECO:0000313" key="3">
    <source>
        <dbReference type="Proteomes" id="UP000724874"/>
    </source>
</evidence>
<keyword evidence="1" id="KW-0812">Transmembrane</keyword>
<dbReference type="AlphaFoldDB" id="A0A9P5NG55"/>
<keyword evidence="1" id="KW-0472">Membrane</keyword>
<proteinExistence type="predicted"/>
<reference evidence="2" key="1">
    <citation type="submission" date="2020-11" db="EMBL/GenBank/DDBJ databases">
        <authorList>
            <consortium name="DOE Joint Genome Institute"/>
            <person name="Ahrendt S."/>
            <person name="Riley R."/>
            <person name="Andreopoulos W."/>
            <person name="LaButti K."/>
            <person name="Pangilinan J."/>
            <person name="Ruiz-duenas F.J."/>
            <person name="Barrasa J.M."/>
            <person name="Sanchez-Garcia M."/>
            <person name="Camarero S."/>
            <person name="Miyauchi S."/>
            <person name="Serrano A."/>
            <person name="Linde D."/>
            <person name="Babiker R."/>
            <person name="Drula E."/>
            <person name="Ayuso-Fernandez I."/>
            <person name="Pacheco R."/>
            <person name="Padilla G."/>
            <person name="Ferreira P."/>
            <person name="Barriuso J."/>
            <person name="Kellner H."/>
            <person name="Castanera R."/>
            <person name="Alfaro M."/>
            <person name="Ramirez L."/>
            <person name="Pisabarro A.G."/>
            <person name="Kuo A."/>
            <person name="Tritt A."/>
            <person name="Lipzen A."/>
            <person name="He G."/>
            <person name="Yan M."/>
            <person name="Ng V."/>
            <person name="Cullen D."/>
            <person name="Martin F."/>
            <person name="Rosso M.-N."/>
            <person name="Henrissat B."/>
            <person name="Hibbett D."/>
            <person name="Martinez A.T."/>
            <person name="Grigoriev I.V."/>
        </authorList>
    </citation>
    <scope>NUCLEOTIDE SEQUENCE</scope>
    <source>
        <strain evidence="2">AH 44721</strain>
    </source>
</reference>
<accession>A0A9P5NG55</accession>
<dbReference type="Proteomes" id="UP000724874">
    <property type="component" value="Unassembled WGS sequence"/>
</dbReference>
<feature type="transmembrane region" description="Helical" evidence="1">
    <location>
        <begin position="6"/>
        <end position="25"/>
    </location>
</feature>
<keyword evidence="3" id="KW-1185">Reference proteome</keyword>
<comment type="caution">
    <text evidence="2">The sequence shown here is derived from an EMBL/GenBank/DDBJ whole genome shotgun (WGS) entry which is preliminary data.</text>
</comment>
<evidence type="ECO:0000256" key="1">
    <source>
        <dbReference type="SAM" id="Phobius"/>
    </source>
</evidence>
<evidence type="ECO:0000313" key="2">
    <source>
        <dbReference type="EMBL" id="KAF8881708.1"/>
    </source>
</evidence>
<name>A0A9P5NG55_GYMJU</name>